<feature type="region of interest" description="Disordered" evidence="1">
    <location>
        <begin position="145"/>
        <end position="183"/>
    </location>
</feature>
<dbReference type="Proteomes" id="UP000626109">
    <property type="component" value="Unassembled WGS sequence"/>
</dbReference>
<protein>
    <submittedName>
        <fullName evidence="2">Uncharacterized protein</fullName>
    </submittedName>
</protein>
<dbReference type="AlphaFoldDB" id="A0A813HST7"/>
<proteinExistence type="predicted"/>
<evidence type="ECO:0000313" key="2">
    <source>
        <dbReference type="EMBL" id="CAE8641320.1"/>
    </source>
</evidence>
<name>A0A813HST7_POLGL</name>
<sequence>MSSTSEDLLAIQDALSAGDAESAVVMLALVPPEHRGDRYSDLAVRAFAAELEGCPQRAEELRDAMATAGVDAANPLLDKAWLTTARRAPMALGLTGPDAALGMLLAIPPQRRPYLGEAYLQAARQLLPSLGSGCADLAEALGLPSEAKQASPTATTTAATARTTTAPGTVTWAFPPDGDSTTHDRLWQRYPAEWVAIV</sequence>
<dbReference type="EMBL" id="CAJNNW010001836">
    <property type="protein sequence ID" value="CAE8641320.1"/>
    <property type="molecule type" value="Genomic_DNA"/>
</dbReference>
<reference evidence="2" key="1">
    <citation type="submission" date="2021-02" db="EMBL/GenBank/DDBJ databases">
        <authorList>
            <person name="Dougan E. K."/>
            <person name="Rhodes N."/>
            <person name="Thang M."/>
            <person name="Chan C."/>
        </authorList>
    </citation>
    <scope>NUCLEOTIDE SEQUENCE</scope>
</reference>
<organism evidence="2 3">
    <name type="scientific">Polarella glacialis</name>
    <name type="common">Dinoflagellate</name>
    <dbReference type="NCBI Taxonomy" id="89957"/>
    <lineage>
        <taxon>Eukaryota</taxon>
        <taxon>Sar</taxon>
        <taxon>Alveolata</taxon>
        <taxon>Dinophyceae</taxon>
        <taxon>Suessiales</taxon>
        <taxon>Suessiaceae</taxon>
        <taxon>Polarella</taxon>
    </lineage>
</organism>
<comment type="caution">
    <text evidence="2">The sequence shown here is derived from an EMBL/GenBank/DDBJ whole genome shotgun (WGS) entry which is preliminary data.</text>
</comment>
<evidence type="ECO:0000256" key="1">
    <source>
        <dbReference type="SAM" id="MobiDB-lite"/>
    </source>
</evidence>
<feature type="non-terminal residue" evidence="2">
    <location>
        <position position="198"/>
    </location>
</feature>
<feature type="compositionally biased region" description="Low complexity" evidence="1">
    <location>
        <begin position="153"/>
        <end position="173"/>
    </location>
</feature>
<evidence type="ECO:0000313" key="3">
    <source>
        <dbReference type="Proteomes" id="UP000626109"/>
    </source>
</evidence>
<gene>
    <name evidence="2" type="ORF">PGLA2088_LOCUS2297</name>
</gene>
<accession>A0A813HST7</accession>